<evidence type="ECO:0000313" key="2">
    <source>
        <dbReference type="EMBL" id="JAT19048.1"/>
    </source>
</evidence>
<gene>
    <name evidence="2" type="ORF">g.41986</name>
</gene>
<dbReference type="Gene3D" id="3.30.420.10">
    <property type="entry name" value="Ribonuclease H-like superfamily/Ribonuclease H"/>
    <property type="match status" value="1"/>
</dbReference>
<feature type="domain" description="DUF4817" evidence="1">
    <location>
        <begin position="2"/>
        <end position="43"/>
    </location>
</feature>
<proteinExistence type="predicted"/>
<accession>A0A1B6L5Q6</accession>
<dbReference type="InterPro" id="IPR032135">
    <property type="entry name" value="DUF4817"/>
</dbReference>
<protein>
    <recommendedName>
        <fullName evidence="1">DUF4817 domain-containing protein</fullName>
    </recommendedName>
</protein>
<evidence type="ECO:0000259" key="1">
    <source>
        <dbReference type="Pfam" id="PF16087"/>
    </source>
</evidence>
<dbReference type="AlphaFoldDB" id="A0A1B6L5Q6"/>
<name>A0A1B6L5Q6_9HEMI</name>
<organism evidence="2">
    <name type="scientific">Graphocephala atropunctata</name>
    <dbReference type="NCBI Taxonomy" id="36148"/>
    <lineage>
        <taxon>Eukaryota</taxon>
        <taxon>Metazoa</taxon>
        <taxon>Ecdysozoa</taxon>
        <taxon>Arthropoda</taxon>
        <taxon>Hexapoda</taxon>
        <taxon>Insecta</taxon>
        <taxon>Pterygota</taxon>
        <taxon>Neoptera</taxon>
        <taxon>Paraneoptera</taxon>
        <taxon>Hemiptera</taxon>
        <taxon>Auchenorrhyncha</taxon>
        <taxon>Membracoidea</taxon>
        <taxon>Cicadellidae</taxon>
        <taxon>Cicadellinae</taxon>
        <taxon>Cicadellini</taxon>
        <taxon>Graphocephala</taxon>
    </lineage>
</organism>
<dbReference type="PANTHER" id="PTHR47326:SF1">
    <property type="entry name" value="HTH PSQ-TYPE DOMAIN-CONTAINING PROTEIN"/>
    <property type="match status" value="1"/>
</dbReference>
<sequence length="344" mass="40355">MYGLANNNRELARRLYAEHFPNRRLPSEMMFVTVDDRLRQHGSFGIPSGGRGNQRTARTIDVEDEVLRAVEEDPTTSTRRLASAVRISHSSVWRILNNQLLYPYHVQRVQALSEHDYPNRQRFCEEIRGKCARNPDFLTSVLFTDKAGFNRNGIMNFHNTHHWADENPYVIKQSRFKNTFSLNVWVGIIRDSLIGPVFLPPRPNGLNYFHFLQNDLWEVMEDVPLRVRDRMWFMHDGAPPHFSIVVRAYLNERFRNKWMGRGGPTVWPARSPDLNPIDFFVWGHLTSMVYSTPVENVEQLRGWIEDGCQRIREMPGIFERVRQSMSRRLEDCVRVNGGHIEHLL</sequence>
<dbReference type="InterPro" id="IPR036397">
    <property type="entry name" value="RNaseH_sf"/>
</dbReference>
<reference evidence="2" key="1">
    <citation type="submission" date="2015-11" db="EMBL/GenBank/DDBJ databases">
        <title>De novo transcriptome assembly of four potential Pierce s Disease insect vectors from Arizona vineyards.</title>
        <authorList>
            <person name="Tassone E.E."/>
        </authorList>
    </citation>
    <scope>NUCLEOTIDE SEQUENCE</scope>
</reference>
<dbReference type="EMBL" id="GEBQ01020929">
    <property type="protein sequence ID" value="JAT19048.1"/>
    <property type="molecule type" value="Transcribed_RNA"/>
</dbReference>
<dbReference type="Pfam" id="PF16087">
    <property type="entry name" value="DUF4817"/>
    <property type="match status" value="1"/>
</dbReference>
<dbReference type="GO" id="GO:0003676">
    <property type="term" value="F:nucleic acid binding"/>
    <property type="evidence" value="ECO:0007669"/>
    <property type="project" value="InterPro"/>
</dbReference>
<dbReference type="PANTHER" id="PTHR47326">
    <property type="entry name" value="TRANSPOSABLE ELEMENT TC3 TRANSPOSASE-LIKE PROTEIN"/>
    <property type="match status" value="1"/>
</dbReference>